<dbReference type="EMBL" id="JACSPP010000007">
    <property type="protein sequence ID" value="MBD8039565.1"/>
    <property type="molecule type" value="Genomic_DNA"/>
</dbReference>
<reference evidence="2 3" key="1">
    <citation type="submission" date="2020-08" db="EMBL/GenBank/DDBJ databases">
        <title>A Genomic Blueprint of the Chicken Gut Microbiome.</title>
        <authorList>
            <person name="Gilroy R."/>
            <person name="Ravi A."/>
            <person name="Getino M."/>
            <person name="Pursley I."/>
            <person name="Horton D.L."/>
            <person name="Alikhan N.-F."/>
            <person name="Baker D."/>
            <person name="Gharbi K."/>
            <person name="Hall N."/>
            <person name="Watson M."/>
            <person name="Adriaenssens E.M."/>
            <person name="Foster-Nyarko E."/>
            <person name="Jarju S."/>
            <person name="Secka A."/>
            <person name="Antonio M."/>
            <person name="Oren A."/>
            <person name="Chaudhuri R."/>
            <person name="La Ragione R.M."/>
            <person name="Hildebrand F."/>
            <person name="Pallen M.J."/>
        </authorList>
    </citation>
    <scope>NUCLEOTIDE SEQUENCE [LARGE SCALE GENOMIC DNA]</scope>
    <source>
        <strain evidence="2 3">Sa1CVN1</strain>
    </source>
</reference>
<evidence type="ECO:0000259" key="1">
    <source>
        <dbReference type="Pfam" id="PF00535"/>
    </source>
</evidence>
<proteinExistence type="predicted"/>
<organism evidence="2 3">
    <name type="scientific">Phocaeicola intestinalis</name>
    <dbReference type="NCBI Taxonomy" id="2762212"/>
    <lineage>
        <taxon>Bacteria</taxon>
        <taxon>Pseudomonadati</taxon>
        <taxon>Bacteroidota</taxon>
        <taxon>Bacteroidia</taxon>
        <taxon>Bacteroidales</taxon>
        <taxon>Bacteroidaceae</taxon>
        <taxon>Phocaeicola</taxon>
    </lineage>
</organism>
<dbReference type="PANTHER" id="PTHR22916:SF3">
    <property type="entry name" value="UDP-GLCNAC:BETAGAL BETA-1,3-N-ACETYLGLUCOSAMINYLTRANSFERASE-LIKE PROTEIN 1"/>
    <property type="match status" value="1"/>
</dbReference>
<dbReference type="Pfam" id="PF00535">
    <property type="entry name" value="Glycos_transf_2"/>
    <property type="match status" value="2"/>
</dbReference>
<dbReference type="SUPFAM" id="SSF53448">
    <property type="entry name" value="Nucleotide-diphospho-sugar transferases"/>
    <property type="match status" value="1"/>
</dbReference>
<dbReference type="PANTHER" id="PTHR22916">
    <property type="entry name" value="GLYCOSYLTRANSFERASE"/>
    <property type="match status" value="1"/>
</dbReference>
<dbReference type="RefSeq" id="WP_191763023.1">
    <property type="nucleotide sequence ID" value="NZ_JACSPP010000007.1"/>
</dbReference>
<dbReference type="InterPro" id="IPR029044">
    <property type="entry name" value="Nucleotide-diphossugar_trans"/>
</dbReference>
<dbReference type="Proteomes" id="UP000620874">
    <property type="component" value="Unassembled WGS sequence"/>
</dbReference>
<keyword evidence="3" id="KW-1185">Reference proteome</keyword>
<name>A0ABR8Y5T1_9BACT</name>
<accession>A0ABR8Y5T1</accession>
<protein>
    <submittedName>
        <fullName evidence="2">Glycosyltransferase family 2 protein</fullName>
    </submittedName>
</protein>
<evidence type="ECO:0000313" key="2">
    <source>
        <dbReference type="EMBL" id="MBD8039565.1"/>
    </source>
</evidence>
<dbReference type="CDD" id="cd00761">
    <property type="entry name" value="Glyco_tranf_GTA_type"/>
    <property type="match status" value="1"/>
</dbReference>
<comment type="caution">
    <text evidence="2">The sequence shown here is derived from an EMBL/GenBank/DDBJ whole genome shotgun (WGS) entry which is preliminary data.</text>
</comment>
<feature type="domain" description="Glycosyltransferase 2-like" evidence="1">
    <location>
        <begin position="8"/>
        <end position="57"/>
    </location>
</feature>
<sequence length="360" mass="42461">MAADILISFIIPVWNREKTIGFCIDSILSQYLDMNFEIIIVDDYSSDNSVHLVEELRGNKFSNSLNTSYLAKILPVSSLLFEDLDLALELKIRSRINIVKLPKHQGAAIARNKGIEKANGMYIWFVDSDDFIANGALKTIKSNLLTYHFDILRFGKQNFTRFPDKYRITCLNKGLRIMNMNNIQDLLYMLQTGAVWCAVFRRDFIANNRFDARFSYSEDSLFSWQITLKAKTAAYLDVLLYGYMYTSGSLTSVKPYERFDCYISVVENYVKAIKTSYRLNKEKSILMNVCERRLYLHAFHTFTFSEINSIMWNRWYEVYYNVMINNNMRAVWKRLISYILWKLHSNRLFNIIYNRFIKVQ</sequence>
<evidence type="ECO:0000313" key="3">
    <source>
        <dbReference type="Proteomes" id="UP000620874"/>
    </source>
</evidence>
<dbReference type="InterPro" id="IPR001173">
    <property type="entry name" value="Glyco_trans_2-like"/>
</dbReference>
<dbReference type="Gene3D" id="3.90.550.10">
    <property type="entry name" value="Spore Coat Polysaccharide Biosynthesis Protein SpsA, Chain A"/>
    <property type="match status" value="1"/>
</dbReference>
<feature type="domain" description="Glycosyltransferase 2-like" evidence="1">
    <location>
        <begin position="93"/>
        <end position="202"/>
    </location>
</feature>
<gene>
    <name evidence="2" type="ORF">H9625_03720</name>
</gene>